<comment type="cofactor">
    <cofactor evidence="1">
        <name>Mo-bis(molybdopterin guanine dinucleotide)</name>
        <dbReference type="ChEBI" id="CHEBI:60539"/>
    </cofactor>
</comment>
<feature type="non-terminal residue" evidence="5">
    <location>
        <position position="309"/>
    </location>
</feature>
<organism evidence="5 6">
    <name type="scientific">Paenibacillus sepulcri</name>
    <dbReference type="NCBI Taxonomy" id="359917"/>
    <lineage>
        <taxon>Bacteria</taxon>
        <taxon>Bacillati</taxon>
        <taxon>Bacillota</taxon>
        <taxon>Bacilli</taxon>
        <taxon>Bacillales</taxon>
        <taxon>Paenibacillaceae</taxon>
        <taxon>Paenibacillus</taxon>
    </lineage>
</organism>
<sequence length="309" mass="34453">QMWNPKTGYDIRGASVERLREAPLQWPIAPDGADSRNPIRYLNNGISQTLKENKDSRRPRIVFPTEHGKGIFLARPYLPPAEMPDSDYPFVLNTGRLQHQWHTMTKTGKIPTLNKLNPGPFIDIHPEDAELMGINSGDRVEIQSRRGLAILPAVVTDRVRPGNCFAPFHWNDLFGGHLAINDVTNDAIDPISFQPEFKYCAVSLVRAAVQPTGEISVSPDTEARFNEAANEANIQPDIQKEEVYMAKVDTLASILGIDSSASVILDNHEKMYLAGFMTSLRTDESRTASGIPVLPPTAPLDRSKRFWLD</sequence>
<evidence type="ECO:0000259" key="4">
    <source>
        <dbReference type="Pfam" id="PF01568"/>
    </source>
</evidence>
<keyword evidence="6" id="KW-1185">Reference proteome</keyword>
<evidence type="ECO:0000313" key="6">
    <source>
        <dbReference type="Proteomes" id="UP001519887"/>
    </source>
</evidence>
<dbReference type="Gene3D" id="2.40.40.20">
    <property type="match status" value="1"/>
</dbReference>
<keyword evidence="3" id="KW-0560">Oxidoreductase</keyword>
<dbReference type="InterPro" id="IPR006657">
    <property type="entry name" value="MoPterin_dinucl-bd_dom"/>
</dbReference>
<feature type="domain" description="Molybdopterin dinucleotide-binding" evidence="4">
    <location>
        <begin position="90"/>
        <end position="201"/>
    </location>
</feature>
<evidence type="ECO:0000256" key="2">
    <source>
        <dbReference type="ARBA" id="ARBA00001966"/>
    </source>
</evidence>
<dbReference type="Proteomes" id="UP001519887">
    <property type="component" value="Unassembled WGS sequence"/>
</dbReference>
<dbReference type="Pfam" id="PF01568">
    <property type="entry name" value="Molydop_binding"/>
    <property type="match status" value="1"/>
</dbReference>
<dbReference type="PANTHER" id="PTHR43105:SF9">
    <property type="entry name" value="NADPH-FE(3+) OXIDOREDUCTASE SUBUNIT ALPHA"/>
    <property type="match status" value="1"/>
</dbReference>
<reference evidence="5 6" key="1">
    <citation type="submission" date="2021-07" db="EMBL/GenBank/DDBJ databases">
        <title>Paenibacillus radiodurans sp. nov., isolated from the southeastern edge of Tengger Desert.</title>
        <authorList>
            <person name="Zhang G."/>
        </authorList>
    </citation>
    <scope>NUCLEOTIDE SEQUENCE [LARGE SCALE GENOMIC DNA]</scope>
    <source>
        <strain evidence="5 6">CCM 7311</strain>
    </source>
</reference>
<protein>
    <submittedName>
        <fullName evidence="5">Reductase</fullName>
    </submittedName>
</protein>
<name>A0ABS7CHM8_9BACL</name>
<dbReference type="PANTHER" id="PTHR43105">
    <property type="entry name" value="RESPIRATORY NITRATE REDUCTASE"/>
    <property type="match status" value="1"/>
</dbReference>
<dbReference type="InterPro" id="IPR009010">
    <property type="entry name" value="Asp_de-COase-like_dom_sf"/>
</dbReference>
<proteinExistence type="predicted"/>
<gene>
    <name evidence="5" type="ORF">K0U00_40875</name>
</gene>
<evidence type="ECO:0000256" key="1">
    <source>
        <dbReference type="ARBA" id="ARBA00001942"/>
    </source>
</evidence>
<feature type="non-terminal residue" evidence="5">
    <location>
        <position position="1"/>
    </location>
</feature>
<evidence type="ECO:0000256" key="3">
    <source>
        <dbReference type="ARBA" id="ARBA00023002"/>
    </source>
</evidence>
<dbReference type="InterPro" id="IPR041957">
    <property type="entry name" value="CT_Nitrate-R-NapA-like"/>
</dbReference>
<dbReference type="SUPFAM" id="SSF50692">
    <property type="entry name" value="ADC-like"/>
    <property type="match status" value="1"/>
</dbReference>
<evidence type="ECO:0000313" key="5">
    <source>
        <dbReference type="EMBL" id="MBW7460436.1"/>
    </source>
</evidence>
<comment type="caution">
    <text evidence="5">The sequence shown here is derived from an EMBL/GenBank/DDBJ whole genome shotgun (WGS) entry which is preliminary data.</text>
</comment>
<accession>A0ABS7CHM8</accession>
<comment type="cofactor">
    <cofactor evidence="2">
        <name>[4Fe-4S] cluster</name>
        <dbReference type="ChEBI" id="CHEBI:49883"/>
    </cofactor>
</comment>
<dbReference type="InterPro" id="IPR050123">
    <property type="entry name" value="Prok_molybdopt-oxidoreductase"/>
</dbReference>
<dbReference type="CDD" id="cd02791">
    <property type="entry name" value="MopB_CT_Nitrate-R-NapA-like"/>
    <property type="match status" value="1"/>
</dbReference>
<dbReference type="EMBL" id="JAHZIK010002226">
    <property type="protein sequence ID" value="MBW7460436.1"/>
    <property type="molecule type" value="Genomic_DNA"/>
</dbReference>